<dbReference type="KEGG" id="vha:VIBHAR_01673"/>
<dbReference type="Proteomes" id="UP000008152">
    <property type="component" value="Chromosome I"/>
</dbReference>
<reference evidence="1 2" key="1">
    <citation type="submission" date="2007-08" db="EMBL/GenBank/DDBJ databases">
        <authorList>
            <consortium name="The Vibrio harveyi Genome Sequencing Project"/>
            <person name="Bassler B."/>
            <person name="Clifton S.W."/>
            <person name="Fulton L."/>
            <person name="Delehaunty K."/>
            <person name="Fronick C."/>
            <person name="Harrison M."/>
            <person name="Markivic C."/>
            <person name="Fulton R."/>
            <person name="Tin-Wollam A.-M."/>
            <person name="Shah N."/>
            <person name="Pepin K."/>
            <person name="Nash W."/>
            <person name="Thiruvilangam P."/>
            <person name="Bhonagiri V."/>
            <person name="Waters C."/>
            <person name="Tu K.C."/>
            <person name="Irgon J."/>
            <person name="Wilson R.K."/>
        </authorList>
    </citation>
    <scope>NUCLEOTIDE SEQUENCE [LARGE SCALE GENOMIC DNA]</scope>
    <source>
        <strain evidence="2">ATCC BAA-1116 / BB120</strain>
    </source>
</reference>
<proteinExistence type="predicted"/>
<name>A7MTH8_VIBC1</name>
<dbReference type="PATRIC" id="fig|338187.25.peg.995"/>
<sequence length="373" mass="41830">MEVKDRSIKQKTGTEKATFDPNKVELTNLYTRVTGSSIRTDVYANGTMQALLFPTVNYTGESEGDTQEKLVEYVTSNLTLYEINTDGSHAKVEWEVSNVSNGYDHDINYLGRENYGSDCCKSTHGLRVPIYITVPIEAAIKEHLWYATLGDDSTSTTTPTIINVHRFSVGLENVELLYITHEQGEREHSGYQKIAYLHTLKYRNSFTNHIIQKIDSWQGVAIDVREGGNNCRLINTVDDMDFGQAILLPDDMTRRGMELHACRQKSYSGSDIVYQGYTPAYPDAGVTDVTIGGFDEYLAKLGTNNVARAWNNGIPIVALQGSGMYLSGHKYIYINFSDLPSVFIDNFGNRVEFVIKCDTRHEGGYITSIFPVN</sequence>
<dbReference type="RefSeq" id="WP_012127502.1">
    <property type="nucleotide sequence ID" value="NC_009783.1"/>
</dbReference>
<accession>A7MTH8</accession>
<evidence type="ECO:0000313" key="2">
    <source>
        <dbReference type="Proteomes" id="UP000008152"/>
    </source>
</evidence>
<gene>
    <name evidence="1" type="ordered locus">VIBHAR_01673</name>
</gene>
<dbReference type="EMBL" id="CP000789">
    <property type="protein sequence ID" value="ABU70642.1"/>
    <property type="molecule type" value="Genomic_DNA"/>
</dbReference>
<evidence type="ECO:0000313" key="1">
    <source>
        <dbReference type="EMBL" id="ABU70642.1"/>
    </source>
</evidence>
<protein>
    <submittedName>
        <fullName evidence="1">Uncharacterized protein</fullName>
    </submittedName>
</protein>
<organism evidence="1 2">
    <name type="scientific">Vibrio campbellii (strain ATCC BAA-1116)</name>
    <dbReference type="NCBI Taxonomy" id="2902295"/>
    <lineage>
        <taxon>Bacteria</taxon>
        <taxon>Pseudomonadati</taxon>
        <taxon>Pseudomonadota</taxon>
        <taxon>Gammaproteobacteria</taxon>
        <taxon>Vibrionales</taxon>
        <taxon>Vibrionaceae</taxon>
        <taxon>Vibrio</taxon>
    </lineage>
</organism>
<dbReference type="AlphaFoldDB" id="A7MTH8"/>